<organism evidence="1 2">
    <name type="scientific">Flavobacterium xanthum</name>
    <dbReference type="NCBI Taxonomy" id="69322"/>
    <lineage>
        <taxon>Bacteria</taxon>
        <taxon>Pseudomonadati</taxon>
        <taxon>Bacteroidota</taxon>
        <taxon>Flavobacteriia</taxon>
        <taxon>Flavobacteriales</taxon>
        <taxon>Flavobacteriaceae</taxon>
        <taxon>Flavobacterium</taxon>
    </lineage>
</organism>
<proteinExistence type="predicted"/>
<reference evidence="2" key="1">
    <citation type="submission" date="2016-11" db="EMBL/GenBank/DDBJ databases">
        <authorList>
            <person name="Varghese N."/>
            <person name="Submissions S."/>
        </authorList>
    </citation>
    <scope>NUCLEOTIDE SEQUENCE [LARGE SCALE GENOMIC DNA]</scope>
    <source>
        <strain evidence="2">DSM 3661</strain>
    </source>
</reference>
<dbReference type="EMBL" id="FRBU01000072">
    <property type="protein sequence ID" value="SHM77504.1"/>
    <property type="molecule type" value="Genomic_DNA"/>
</dbReference>
<evidence type="ECO:0000313" key="1">
    <source>
        <dbReference type="EMBL" id="SHM77504.1"/>
    </source>
</evidence>
<keyword evidence="2" id="KW-1185">Reference proteome</keyword>
<dbReference type="Proteomes" id="UP000184260">
    <property type="component" value="Unassembled WGS sequence"/>
</dbReference>
<accession>A0A1M7LHH8</accession>
<gene>
    <name evidence="1" type="ORF">SAMN05443669_10723</name>
</gene>
<dbReference type="AlphaFoldDB" id="A0A1M7LHH8"/>
<dbReference type="RefSeq" id="WP_175547771.1">
    <property type="nucleotide sequence ID" value="NZ_FRBU01000072.1"/>
</dbReference>
<sequence length="57" mass="6380">MTNNNEISTLVDLNTSELMSIDGGAPSPDTGFFYDATYYAVTGTRIYLYLKWGINTY</sequence>
<name>A0A1M7LHH8_9FLAO</name>
<evidence type="ECO:0000313" key="2">
    <source>
        <dbReference type="Proteomes" id="UP000184260"/>
    </source>
</evidence>
<protein>
    <submittedName>
        <fullName evidence="1">Uncharacterized protein</fullName>
    </submittedName>
</protein>